<evidence type="ECO:0000313" key="4">
    <source>
        <dbReference type="Proteomes" id="UP001153269"/>
    </source>
</evidence>
<feature type="compositionally biased region" description="Polar residues" evidence="1">
    <location>
        <begin position="239"/>
        <end position="255"/>
    </location>
</feature>
<sequence>MELNGSHISQHLEKAKPWNRAGLVSEGRTTSQGRLQAGTGVIVVKKECTTLLGQRKVLVKTRVMTRVSISEVSRVPTETAALAELKNTHPGKVLFLPPDAEQLLPDVLKKILRALLGECGQTFTPKPLLVKSSMIANSLEELRETGLQAAPADHCYAEPEDMACEVCTGRKLKALKTERQRELGRRRQQIQKGLQDRERDVKLLQQEVEAINGSADKAVNDSEKIFSELIRLLEKRSSDVNQQIRSQQETEASQRASEETGAGDH</sequence>
<comment type="caution">
    <text evidence="3">The sequence shown here is derived from an EMBL/GenBank/DDBJ whole genome shotgun (WGS) entry which is preliminary data.</text>
</comment>
<dbReference type="AlphaFoldDB" id="A0A9N7TQP8"/>
<accession>A0A9N7TQP8</accession>
<feature type="compositionally biased region" description="Basic and acidic residues" evidence="1">
    <location>
        <begin position="256"/>
        <end position="265"/>
    </location>
</feature>
<dbReference type="EMBL" id="CADEAL010000260">
    <property type="protein sequence ID" value="CAB1417340.1"/>
    <property type="molecule type" value="Genomic_DNA"/>
</dbReference>
<evidence type="ECO:0000259" key="2">
    <source>
        <dbReference type="Pfam" id="PF25600"/>
    </source>
</evidence>
<feature type="region of interest" description="Disordered" evidence="1">
    <location>
        <begin position="237"/>
        <end position="265"/>
    </location>
</feature>
<proteinExistence type="predicted"/>
<keyword evidence="4" id="KW-1185">Reference proteome</keyword>
<evidence type="ECO:0000256" key="1">
    <source>
        <dbReference type="SAM" id="MobiDB-lite"/>
    </source>
</evidence>
<dbReference type="InterPro" id="IPR058030">
    <property type="entry name" value="TRIM8/14/16/25/29/45/65_CC"/>
</dbReference>
<organism evidence="3 4">
    <name type="scientific">Pleuronectes platessa</name>
    <name type="common">European plaice</name>
    <dbReference type="NCBI Taxonomy" id="8262"/>
    <lineage>
        <taxon>Eukaryota</taxon>
        <taxon>Metazoa</taxon>
        <taxon>Chordata</taxon>
        <taxon>Craniata</taxon>
        <taxon>Vertebrata</taxon>
        <taxon>Euteleostomi</taxon>
        <taxon>Actinopterygii</taxon>
        <taxon>Neopterygii</taxon>
        <taxon>Teleostei</taxon>
        <taxon>Neoteleostei</taxon>
        <taxon>Acanthomorphata</taxon>
        <taxon>Carangaria</taxon>
        <taxon>Pleuronectiformes</taxon>
        <taxon>Pleuronectoidei</taxon>
        <taxon>Pleuronectidae</taxon>
        <taxon>Pleuronectes</taxon>
    </lineage>
</organism>
<dbReference type="Pfam" id="PF25600">
    <property type="entry name" value="TRIM_CC"/>
    <property type="match status" value="1"/>
</dbReference>
<dbReference type="Proteomes" id="UP001153269">
    <property type="component" value="Unassembled WGS sequence"/>
</dbReference>
<name>A0A9N7TQP8_PLEPL</name>
<gene>
    <name evidence="3" type="ORF">PLEPLA_LOCUS5142</name>
</gene>
<protein>
    <recommendedName>
        <fullName evidence="2">TRIM8/14/16/25/29/45/65 coiled-coil region domain-containing protein</fullName>
    </recommendedName>
</protein>
<feature type="domain" description="TRIM8/14/16/25/29/45/65 coiled-coil region" evidence="2">
    <location>
        <begin position="194"/>
        <end position="254"/>
    </location>
</feature>
<reference evidence="3" key="1">
    <citation type="submission" date="2020-03" db="EMBL/GenBank/DDBJ databases">
        <authorList>
            <person name="Weist P."/>
        </authorList>
    </citation>
    <scope>NUCLEOTIDE SEQUENCE</scope>
</reference>
<evidence type="ECO:0000313" key="3">
    <source>
        <dbReference type="EMBL" id="CAB1417340.1"/>
    </source>
</evidence>